<dbReference type="RefSeq" id="WP_210901608.1">
    <property type="nucleotide sequence ID" value="NZ_CP071696.1"/>
</dbReference>
<gene>
    <name evidence="1" type="ORF">G127AT_07695</name>
</gene>
<name>A0A975FRS9_9MICO</name>
<sequence>MNDPEWMRVLAHRVRDGELVVRETIARFEAAGVTPGDLAPHLADGGDRLYAAAAAGDDEWADAFGGLRSVALIAAEVGALMSHLVARAASIRGLSIDGLLDEYSAVTVAEALGVARQKVYGLAKPHVDPDYLERSPWSGS</sequence>
<reference evidence="1" key="1">
    <citation type="submission" date="2021-03" db="EMBL/GenBank/DDBJ databases">
        <title>Agromyces archimandritus sp. nov., isolated from the cockroach Archimandrita tessellata.</title>
        <authorList>
            <person name="Guzman J."/>
            <person name="Ortuzar M."/>
            <person name="Poehlein A."/>
            <person name="Daniel R."/>
            <person name="Trujillo M."/>
            <person name="Vilcinskas A."/>
        </authorList>
    </citation>
    <scope>NUCLEOTIDE SEQUENCE</scope>
    <source>
        <strain evidence="1">G127AT</strain>
    </source>
</reference>
<proteinExistence type="predicted"/>
<evidence type="ECO:0000313" key="1">
    <source>
        <dbReference type="EMBL" id="QTX06046.1"/>
    </source>
</evidence>
<keyword evidence="2" id="KW-1185">Reference proteome</keyword>
<organism evidence="1 2">
    <name type="scientific">Agromyces archimandritae</name>
    <dbReference type="NCBI Taxonomy" id="2781962"/>
    <lineage>
        <taxon>Bacteria</taxon>
        <taxon>Bacillati</taxon>
        <taxon>Actinomycetota</taxon>
        <taxon>Actinomycetes</taxon>
        <taxon>Micrococcales</taxon>
        <taxon>Microbacteriaceae</taxon>
        <taxon>Agromyces</taxon>
    </lineage>
</organism>
<dbReference type="KEGG" id="aarc:G127AT_07695"/>
<protein>
    <submittedName>
        <fullName evidence="1">Uncharacterized protein</fullName>
    </submittedName>
</protein>
<dbReference type="AlphaFoldDB" id="A0A975FRS9"/>
<dbReference type="EMBL" id="CP071696">
    <property type="protein sequence ID" value="QTX06046.1"/>
    <property type="molecule type" value="Genomic_DNA"/>
</dbReference>
<dbReference type="Proteomes" id="UP000671914">
    <property type="component" value="Chromosome"/>
</dbReference>
<evidence type="ECO:0000313" key="2">
    <source>
        <dbReference type="Proteomes" id="UP000671914"/>
    </source>
</evidence>
<accession>A0A975FRS9</accession>